<dbReference type="Gene3D" id="3.40.50.150">
    <property type="entry name" value="Vaccinia Virus protein VP39"/>
    <property type="match status" value="1"/>
</dbReference>
<dbReference type="GO" id="GO:0008168">
    <property type="term" value="F:methyltransferase activity"/>
    <property type="evidence" value="ECO:0007669"/>
    <property type="project" value="UniProtKB-KW"/>
</dbReference>
<comment type="caution">
    <text evidence="1">The sequence shown here is derived from an EMBL/GenBank/DDBJ whole genome shotgun (WGS) entry which is preliminary data.</text>
</comment>
<dbReference type="SUPFAM" id="SSF53448">
    <property type="entry name" value="Nucleotide-diphospho-sugar transferases"/>
    <property type="match status" value="1"/>
</dbReference>
<accession>A0A840LCZ6</accession>
<dbReference type="CDD" id="cd02440">
    <property type="entry name" value="AdoMet_MTases"/>
    <property type="match status" value="1"/>
</dbReference>
<reference evidence="1 2" key="1">
    <citation type="submission" date="2020-08" db="EMBL/GenBank/DDBJ databases">
        <title>Functional genomics of gut bacteria from endangered species of beetles.</title>
        <authorList>
            <person name="Carlos-Shanley C."/>
        </authorList>
    </citation>
    <scope>NUCLEOTIDE SEQUENCE [LARGE SCALE GENOMIC DNA]</scope>
    <source>
        <strain evidence="1 2">S00239</strain>
    </source>
</reference>
<organism evidence="1 2">
    <name type="scientific">Roseateles oligotrophus</name>
    <dbReference type="NCBI Taxonomy" id="1769250"/>
    <lineage>
        <taxon>Bacteria</taxon>
        <taxon>Pseudomonadati</taxon>
        <taxon>Pseudomonadota</taxon>
        <taxon>Betaproteobacteria</taxon>
        <taxon>Burkholderiales</taxon>
        <taxon>Sphaerotilaceae</taxon>
        <taxon>Roseateles</taxon>
    </lineage>
</organism>
<dbReference type="Proteomes" id="UP000562027">
    <property type="component" value="Unassembled WGS sequence"/>
</dbReference>
<protein>
    <submittedName>
        <fullName evidence="1">SAM-dependent methyltransferase</fullName>
    </submittedName>
</protein>
<evidence type="ECO:0000313" key="1">
    <source>
        <dbReference type="EMBL" id="MBB4844068.1"/>
    </source>
</evidence>
<dbReference type="EMBL" id="JACHLP010000005">
    <property type="protein sequence ID" value="MBB4844068.1"/>
    <property type="molecule type" value="Genomic_DNA"/>
</dbReference>
<dbReference type="InterPro" id="IPR029044">
    <property type="entry name" value="Nucleotide-diphossugar_trans"/>
</dbReference>
<dbReference type="AlphaFoldDB" id="A0A840LCZ6"/>
<keyword evidence="2" id="KW-1185">Reference proteome</keyword>
<keyword evidence="1" id="KW-0489">Methyltransferase</keyword>
<name>A0A840LCZ6_9BURK</name>
<sequence>MSIHQIPIVTVSYNAPELLQGLLGSLRRFYPNTVHVVDGSDEQHLPRIREVVAQFERVELHAMGYNIHHGPGMAWAIDHLGLQGRVLFMDTDVAVLQAGFIESLDEALRPGDYGAGGVAHVNREGFDIAYGYGAVPYLHPPCMLCNIEVMQQWPRPVKHGAPMVAPMLALHDAGQSGLLRKVDWAMNDVLMGTRKVYIDHFGKGTSSATGGYHLEEWMAEVQARQAQKPQSAPAQGFNPDLLALIPAQAKTLIEVGCSTGSLAHAFKTTRPAAHYLGLELDPLAAEMAARHCDGMVSLDIEGADESLYRDYADRDCWIFGDVLEHLRDPWRVLSRIRKIAPAHACIVASVPNVQHWSIQARLAVGEFRYEGTGLLDRTHLRWFTRVTLFELFQAAGWRIEAGVPRIFNEPGRDKVLPAIRAMAMAQGRDPDGAERDALPLQYVVRAVPA</sequence>
<dbReference type="SUPFAM" id="SSF53335">
    <property type="entry name" value="S-adenosyl-L-methionine-dependent methyltransferases"/>
    <property type="match status" value="1"/>
</dbReference>
<evidence type="ECO:0000313" key="2">
    <source>
        <dbReference type="Proteomes" id="UP000562027"/>
    </source>
</evidence>
<proteinExistence type="predicted"/>
<keyword evidence="1" id="KW-0808">Transferase</keyword>
<gene>
    <name evidence="1" type="ORF">HNP55_002604</name>
</gene>
<dbReference type="InterPro" id="IPR029063">
    <property type="entry name" value="SAM-dependent_MTases_sf"/>
</dbReference>
<dbReference type="GO" id="GO:0032259">
    <property type="term" value="P:methylation"/>
    <property type="evidence" value="ECO:0007669"/>
    <property type="project" value="UniProtKB-KW"/>
</dbReference>
<dbReference type="RefSeq" id="WP_184299944.1">
    <property type="nucleotide sequence ID" value="NZ_JACHLP010000005.1"/>
</dbReference>
<dbReference type="Pfam" id="PF13489">
    <property type="entry name" value="Methyltransf_23"/>
    <property type="match status" value="1"/>
</dbReference>